<dbReference type="InterPro" id="IPR050312">
    <property type="entry name" value="IolE/XylAMocC-like"/>
</dbReference>
<dbReference type="Gene3D" id="3.20.20.150">
    <property type="entry name" value="Divalent-metal-dependent TIM barrel enzymes"/>
    <property type="match status" value="1"/>
</dbReference>
<reference evidence="2" key="1">
    <citation type="journal article" date="2014" name="Int. J. Syst. Evol. Microbiol.">
        <title>Complete genome sequence of Corynebacterium casei LMG S-19264T (=DSM 44701T), isolated from a smear-ripened cheese.</title>
        <authorList>
            <consortium name="US DOE Joint Genome Institute (JGI-PGF)"/>
            <person name="Walter F."/>
            <person name="Albersmeier A."/>
            <person name="Kalinowski J."/>
            <person name="Ruckert C."/>
        </authorList>
    </citation>
    <scope>NUCLEOTIDE SEQUENCE</scope>
    <source>
        <strain evidence="2">CGMCC 1.12987</strain>
    </source>
</reference>
<keyword evidence="3" id="KW-1185">Reference proteome</keyword>
<dbReference type="EMBL" id="BMGR01000007">
    <property type="protein sequence ID" value="GGG06639.1"/>
    <property type="molecule type" value="Genomic_DNA"/>
</dbReference>
<feature type="domain" description="Xylose isomerase-like TIM barrel" evidence="1">
    <location>
        <begin position="20"/>
        <end position="269"/>
    </location>
</feature>
<gene>
    <name evidence="2" type="ORF">GCM10010916_24450</name>
</gene>
<name>A0A917D2B8_9BACL</name>
<protein>
    <recommendedName>
        <fullName evidence="1">Xylose isomerase-like TIM barrel domain-containing protein</fullName>
    </recommendedName>
</protein>
<sequence>MKLSIFTVSTPDLTPEALAQAAKAAGFHGIEWRYKEVPEEAKNEAPSFWRNNLCSISPFGGEAELERFKQITAESGLQTVSVTPYLTSGDLEATESVLQAARYMNASMIRLGIPAYNRSRHFNELFEQSRAYLREAAALCKQYGIKGVIETHHHTIAPSASSAYRLVEGLDPEAVGVLYDPGNMVHEGYENHRMGLELLGPYLAHVHVKNAGWFQSHDSKGEGTATSPVEWVSQWAGLQAGIVQWKPFISDLRSVGYTGYLGLEDFSGQFDSVAMLNYYAERMNTLLNEEL</sequence>
<comment type="caution">
    <text evidence="2">The sequence shown here is derived from an EMBL/GenBank/DDBJ whole genome shotgun (WGS) entry which is preliminary data.</text>
</comment>
<dbReference type="InterPro" id="IPR036237">
    <property type="entry name" value="Xyl_isomerase-like_sf"/>
</dbReference>
<dbReference type="SUPFAM" id="SSF51658">
    <property type="entry name" value="Xylose isomerase-like"/>
    <property type="match status" value="1"/>
</dbReference>
<evidence type="ECO:0000313" key="2">
    <source>
        <dbReference type="EMBL" id="GGG06639.1"/>
    </source>
</evidence>
<evidence type="ECO:0000259" key="1">
    <source>
        <dbReference type="Pfam" id="PF01261"/>
    </source>
</evidence>
<dbReference type="Pfam" id="PF01261">
    <property type="entry name" value="AP_endonuc_2"/>
    <property type="match status" value="1"/>
</dbReference>
<dbReference type="PANTHER" id="PTHR12110:SF41">
    <property type="entry name" value="INOSOSE DEHYDRATASE"/>
    <property type="match status" value="1"/>
</dbReference>
<dbReference type="AlphaFoldDB" id="A0A917D2B8"/>
<proteinExistence type="predicted"/>
<reference evidence="2" key="2">
    <citation type="submission" date="2020-09" db="EMBL/GenBank/DDBJ databases">
        <authorList>
            <person name="Sun Q."/>
            <person name="Zhou Y."/>
        </authorList>
    </citation>
    <scope>NUCLEOTIDE SEQUENCE</scope>
    <source>
        <strain evidence="2">CGMCC 1.12987</strain>
    </source>
</reference>
<dbReference type="Proteomes" id="UP000644756">
    <property type="component" value="Unassembled WGS sequence"/>
</dbReference>
<accession>A0A917D2B8</accession>
<dbReference type="RefSeq" id="WP_188531337.1">
    <property type="nucleotide sequence ID" value="NZ_BMGR01000007.1"/>
</dbReference>
<dbReference type="PANTHER" id="PTHR12110">
    <property type="entry name" value="HYDROXYPYRUVATE ISOMERASE"/>
    <property type="match status" value="1"/>
</dbReference>
<organism evidence="2 3">
    <name type="scientific">Paenibacillus abyssi</name>
    <dbReference type="NCBI Taxonomy" id="1340531"/>
    <lineage>
        <taxon>Bacteria</taxon>
        <taxon>Bacillati</taxon>
        <taxon>Bacillota</taxon>
        <taxon>Bacilli</taxon>
        <taxon>Bacillales</taxon>
        <taxon>Paenibacillaceae</taxon>
        <taxon>Paenibacillus</taxon>
    </lineage>
</organism>
<evidence type="ECO:0000313" key="3">
    <source>
        <dbReference type="Proteomes" id="UP000644756"/>
    </source>
</evidence>
<dbReference type="InterPro" id="IPR013022">
    <property type="entry name" value="Xyl_isomerase-like_TIM-brl"/>
</dbReference>